<accession>A0A3L7JQK3</accession>
<dbReference type="Pfam" id="PF25842">
    <property type="entry name" value="NfeD_TM"/>
    <property type="match status" value="1"/>
</dbReference>
<evidence type="ECO:0000313" key="4">
    <source>
        <dbReference type="Proteomes" id="UP000276770"/>
    </source>
</evidence>
<keyword evidence="1" id="KW-0812">Transmembrane</keyword>
<reference evidence="3 4" key="1">
    <citation type="submission" date="2018-10" db="EMBL/GenBank/DDBJ databases">
        <title>Falsibacillus sp. genome draft.</title>
        <authorList>
            <person name="Shi S."/>
        </authorList>
    </citation>
    <scope>NUCLEOTIDE SEQUENCE [LARGE SCALE GENOMIC DNA]</scope>
    <source>
        <strain evidence="3 4">GY 10110</strain>
    </source>
</reference>
<dbReference type="EMBL" id="RCVZ01000017">
    <property type="protein sequence ID" value="RLQ93097.1"/>
    <property type="molecule type" value="Genomic_DNA"/>
</dbReference>
<keyword evidence="4" id="KW-1185">Reference proteome</keyword>
<keyword evidence="1" id="KW-1133">Transmembrane helix</keyword>
<evidence type="ECO:0000313" key="3">
    <source>
        <dbReference type="EMBL" id="RLQ93097.1"/>
    </source>
</evidence>
<dbReference type="InterPro" id="IPR058653">
    <property type="entry name" value="NfeD2_TM"/>
</dbReference>
<gene>
    <name evidence="3" type="ORF">D9X91_18875</name>
</gene>
<feature type="transmembrane region" description="Helical" evidence="1">
    <location>
        <begin position="68"/>
        <end position="94"/>
    </location>
</feature>
<keyword evidence="1" id="KW-0472">Membrane</keyword>
<feature type="transmembrane region" description="Helical" evidence="1">
    <location>
        <begin position="41"/>
        <end position="62"/>
    </location>
</feature>
<dbReference type="RefSeq" id="WP_121682204.1">
    <property type="nucleotide sequence ID" value="NZ_RCVZ01000017.1"/>
</dbReference>
<organism evidence="3 4">
    <name type="scientific">Falsibacillus albus</name>
    <dbReference type="NCBI Taxonomy" id="2478915"/>
    <lineage>
        <taxon>Bacteria</taxon>
        <taxon>Bacillati</taxon>
        <taxon>Bacillota</taxon>
        <taxon>Bacilli</taxon>
        <taxon>Bacillales</taxon>
        <taxon>Bacillaceae</taxon>
        <taxon>Falsibacillus</taxon>
    </lineage>
</organism>
<protein>
    <recommendedName>
        <fullName evidence="2">Membrane protein NfeD2 N-terminal transmembrane domain-containing protein</fullName>
    </recommendedName>
</protein>
<evidence type="ECO:0000256" key="1">
    <source>
        <dbReference type="SAM" id="Phobius"/>
    </source>
</evidence>
<sequence>MTIFGTPIETVYLIILIISGSLTILYILFGDFLDGVLDTGGFINPTIILAFFTFMSAIGYVLEYASPLSNIVVLIISIICAAVLVTLLNVFVLIPLSNAEESLGYTEESLKGRIGRVILSIPADGYGEVFIESKSGMISKSARSFDDESIAEGTKVLIIEVKQGVVFVTPHEEIEELYR</sequence>
<comment type="caution">
    <text evidence="3">The sequence shown here is derived from an EMBL/GenBank/DDBJ whole genome shotgun (WGS) entry which is preliminary data.</text>
</comment>
<proteinExistence type="predicted"/>
<dbReference type="OrthoDB" id="1683445at2"/>
<dbReference type="AlphaFoldDB" id="A0A3L7JQK3"/>
<feature type="domain" description="Membrane protein NfeD2 N-terminal transmembrane" evidence="2">
    <location>
        <begin position="1"/>
        <end position="101"/>
    </location>
</feature>
<evidence type="ECO:0000259" key="2">
    <source>
        <dbReference type="Pfam" id="PF25842"/>
    </source>
</evidence>
<name>A0A3L7JQK3_9BACI</name>
<dbReference type="Gene3D" id="2.40.50.140">
    <property type="entry name" value="Nucleic acid-binding proteins"/>
    <property type="match status" value="1"/>
</dbReference>
<dbReference type="InterPro" id="IPR012340">
    <property type="entry name" value="NA-bd_OB-fold"/>
</dbReference>
<dbReference type="Proteomes" id="UP000276770">
    <property type="component" value="Unassembled WGS sequence"/>
</dbReference>
<feature type="transmembrane region" description="Helical" evidence="1">
    <location>
        <begin position="12"/>
        <end position="29"/>
    </location>
</feature>